<dbReference type="SUPFAM" id="SSF56935">
    <property type="entry name" value="Porins"/>
    <property type="match status" value="1"/>
</dbReference>
<reference evidence="9 10" key="1">
    <citation type="submission" date="2020-08" db="EMBL/GenBank/DDBJ databases">
        <title>Functional genomics of gut bacteria from endangered species of beetles.</title>
        <authorList>
            <person name="Carlos-Shanley C."/>
        </authorList>
    </citation>
    <scope>NUCLEOTIDE SEQUENCE [LARGE SCALE GENOMIC DNA]</scope>
    <source>
        <strain evidence="9 10">S00202</strain>
    </source>
</reference>
<dbReference type="EMBL" id="JACHLL010000002">
    <property type="protein sequence ID" value="MBB6340984.1"/>
    <property type="molecule type" value="Genomic_DNA"/>
</dbReference>
<dbReference type="Proteomes" id="UP000557193">
    <property type="component" value="Unassembled WGS sequence"/>
</dbReference>
<name>A0A7X0ETF3_9PSED</name>
<gene>
    <name evidence="9" type="ORF">HNP49_001141</name>
</gene>
<dbReference type="InterPro" id="IPR005017">
    <property type="entry name" value="OMPP1/FadL/TodX"/>
</dbReference>
<sequence>MMFSRSLFACSALLFPLASMAGGISLYEAGQEGMGLANAGAAALATDPSVQMTNPAGLAELQGTQINANGQLILGDLGFSRDSSNSYSGNEGGNPLVALPGSSLFISHELDDRSSIGFALYGNFGLALDYDDDWEGRYFAQNSTVIGISLQPSYAYQLTNDLTVGVGPRFMYGFFKSDSAINNNLPGVGNADQDGQLEYRDSDWGVGANLGLLYQLNAQTKLGLAYTSAVDLDFSDSPELNDVSNPLLEMALSEFTSDRIDADMTVPQTLTASLAHQLNGDWKLLGSLGWQDWSEFGRIGVEIDSNLITTSTVADRQYQDTWHLSLGAQHQLNPKLRWNMGVAYDSSAVEDKHRTVDNPMAENWRLATGFNYQVDAGLDLHMAYTLVWMGDMPVQQSKELSGQTLSGEYKNSLLHIIGGGATWHF</sequence>
<evidence type="ECO:0000256" key="2">
    <source>
        <dbReference type="ARBA" id="ARBA00008163"/>
    </source>
</evidence>
<dbReference type="GO" id="GO:0015483">
    <property type="term" value="F:long-chain fatty acid transporting porin activity"/>
    <property type="evidence" value="ECO:0007669"/>
    <property type="project" value="TreeGrafter"/>
</dbReference>
<protein>
    <submittedName>
        <fullName evidence="9">Long-chain fatty acid transport protein</fullName>
    </submittedName>
</protein>
<comment type="subcellular location">
    <subcellularLocation>
        <location evidence="1">Cell outer membrane</location>
        <topology evidence="1">Multi-pass membrane protein</topology>
    </subcellularLocation>
</comment>
<dbReference type="PANTHER" id="PTHR35093">
    <property type="entry name" value="OUTER MEMBRANE PROTEIN NMB0088-RELATED"/>
    <property type="match status" value="1"/>
</dbReference>
<proteinExistence type="inferred from homology"/>
<dbReference type="AlphaFoldDB" id="A0A7X0ETF3"/>
<comment type="caution">
    <text evidence="9">The sequence shown here is derived from an EMBL/GenBank/DDBJ whole genome shotgun (WGS) entry which is preliminary data.</text>
</comment>
<dbReference type="Pfam" id="PF03349">
    <property type="entry name" value="Toluene_X"/>
    <property type="match status" value="1"/>
</dbReference>
<feature type="signal peptide" evidence="8">
    <location>
        <begin position="1"/>
        <end position="21"/>
    </location>
</feature>
<keyword evidence="4" id="KW-0812">Transmembrane</keyword>
<evidence type="ECO:0000256" key="8">
    <source>
        <dbReference type="SAM" id="SignalP"/>
    </source>
</evidence>
<keyword evidence="3" id="KW-1134">Transmembrane beta strand</keyword>
<accession>A0A7X0ETF3</accession>
<evidence type="ECO:0000256" key="5">
    <source>
        <dbReference type="ARBA" id="ARBA00022729"/>
    </source>
</evidence>
<evidence type="ECO:0000313" key="10">
    <source>
        <dbReference type="Proteomes" id="UP000557193"/>
    </source>
</evidence>
<dbReference type="Gene3D" id="2.40.160.60">
    <property type="entry name" value="Outer membrane protein transport protein (OMPP1/FadL/TodX)"/>
    <property type="match status" value="1"/>
</dbReference>
<evidence type="ECO:0000256" key="3">
    <source>
        <dbReference type="ARBA" id="ARBA00022452"/>
    </source>
</evidence>
<comment type="similarity">
    <text evidence="2">Belongs to the OmpP1/FadL family.</text>
</comment>
<keyword evidence="5 8" id="KW-0732">Signal</keyword>
<evidence type="ECO:0000256" key="4">
    <source>
        <dbReference type="ARBA" id="ARBA00022692"/>
    </source>
</evidence>
<keyword evidence="7" id="KW-0998">Cell outer membrane</keyword>
<keyword evidence="10" id="KW-1185">Reference proteome</keyword>
<feature type="chain" id="PRO_5031331661" evidence="8">
    <location>
        <begin position="22"/>
        <end position="425"/>
    </location>
</feature>
<dbReference type="GO" id="GO:0009279">
    <property type="term" value="C:cell outer membrane"/>
    <property type="evidence" value="ECO:0007669"/>
    <property type="project" value="UniProtKB-SubCell"/>
</dbReference>
<evidence type="ECO:0000256" key="1">
    <source>
        <dbReference type="ARBA" id="ARBA00004571"/>
    </source>
</evidence>
<keyword evidence="6" id="KW-0472">Membrane</keyword>
<evidence type="ECO:0000256" key="6">
    <source>
        <dbReference type="ARBA" id="ARBA00023136"/>
    </source>
</evidence>
<dbReference type="PANTHER" id="PTHR35093:SF8">
    <property type="entry name" value="OUTER MEMBRANE PROTEIN NMB0088-RELATED"/>
    <property type="match status" value="1"/>
</dbReference>
<organism evidence="9 10">
    <name type="scientific">Pseudomonas fluvialis</name>
    <dbReference type="NCBI Taxonomy" id="1793966"/>
    <lineage>
        <taxon>Bacteria</taxon>
        <taxon>Pseudomonadati</taxon>
        <taxon>Pseudomonadota</taxon>
        <taxon>Gammaproteobacteria</taxon>
        <taxon>Pseudomonadales</taxon>
        <taxon>Pseudomonadaceae</taxon>
        <taxon>Pseudomonas</taxon>
    </lineage>
</organism>
<evidence type="ECO:0000256" key="7">
    <source>
        <dbReference type="ARBA" id="ARBA00023237"/>
    </source>
</evidence>
<evidence type="ECO:0000313" key="9">
    <source>
        <dbReference type="EMBL" id="MBB6340984.1"/>
    </source>
</evidence>